<dbReference type="Pfam" id="PF11976">
    <property type="entry name" value="Rad60-SLD"/>
    <property type="match status" value="1"/>
</dbReference>
<dbReference type="EMBL" id="CAHIKZ030002225">
    <property type="protein sequence ID" value="CAE1283310.1"/>
    <property type="molecule type" value="Genomic_DNA"/>
</dbReference>
<dbReference type="OrthoDB" id="442921at2759"/>
<dbReference type="Gene3D" id="3.10.20.90">
    <property type="entry name" value="Phosphatidylinositol 3-kinase Catalytic Subunit, Chain A, domain 1"/>
    <property type="match status" value="2"/>
</dbReference>
<reference evidence="5" key="1">
    <citation type="submission" date="2021-01" db="EMBL/GenBank/DDBJ databases">
        <authorList>
            <person name="Li R."/>
            <person name="Bekaert M."/>
        </authorList>
    </citation>
    <scope>NUCLEOTIDE SEQUENCE</scope>
    <source>
        <strain evidence="5">Farmed</strain>
    </source>
</reference>
<evidence type="ECO:0000313" key="6">
    <source>
        <dbReference type="Proteomes" id="UP000597762"/>
    </source>
</evidence>
<evidence type="ECO:0000256" key="2">
    <source>
        <dbReference type="ARBA" id="ARBA00023242"/>
    </source>
</evidence>
<dbReference type="PANTHER" id="PTHR47187">
    <property type="entry name" value="NFATC2-INTERACTING PROTEIN"/>
    <property type="match status" value="1"/>
</dbReference>
<dbReference type="CDD" id="cd01763">
    <property type="entry name" value="Ubl_SUMO_like"/>
    <property type="match status" value="1"/>
</dbReference>
<protein>
    <recommendedName>
        <fullName evidence="4">Rad60/SUMO-like domain-containing protein</fullName>
    </recommendedName>
</protein>
<dbReference type="SUPFAM" id="SSF54236">
    <property type="entry name" value="Ubiquitin-like"/>
    <property type="match status" value="2"/>
</dbReference>
<evidence type="ECO:0000259" key="4">
    <source>
        <dbReference type="Pfam" id="PF11976"/>
    </source>
</evidence>
<gene>
    <name evidence="5" type="ORF">SPHA_43957</name>
</gene>
<name>A0A812D174_ACAPH</name>
<evidence type="ECO:0000256" key="1">
    <source>
        <dbReference type="ARBA" id="ARBA00004123"/>
    </source>
</evidence>
<dbReference type="InterPro" id="IPR029071">
    <property type="entry name" value="Ubiquitin-like_domsf"/>
</dbReference>
<dbReference type="PANTHER" id="PTHR47187:SF1">
    <property type="entry name" value="NFATC2-INTERACTING PROTEIN"/>
    <property type="match status" value="1"/>
</dbReference>
<comment type="caution">
    <text evidence="5">The sequence shown here is derived from an EMBL/GenBank/DDBJ whole genome shotgun (WGS) entry which is preliminary data.</text>
</comment>
<feature type="domain" description="Rad60/SUMO-like" evidence="4">
    <location>
        <begin position="296"/>
        <end position="361"/>
    </location>
</feature>
<dbReference type="InterPro" id="IPR052324">
    <property type="entry name" value="NFATC2-Int_DNA_Repair"/>
</dbReference>
<evidence type="ECO:0000313" key="5">
    <source>
        <dbReference type="EMBL" id="CAE1283310.1"/>
    </source>
</evidence>
<dbReference type="GO" id="GO:0005634">
    <property type="term" value="C:nucleus"/>
    <property type="evidence" value="ECO:0007669"/>
    <property type="project" value="UniProtKB-SubCell"/>
</dbReference>
<keyword evidence="6" id="KW-1185">Reference proteome</keyword>
<comment type="subcellular location">
    <subcellularLocation>
        <location evidence="1">Nucleus</location>
    </subcellularLocation>
</comment>
<dbReference type="InterPro" id="IPR022617">
    <property type="entry name" value="Rad60/SUMO-like_dom"/>
</dbReference>
<organism evidence="5 6">
    <name type="scientific">Acanthosepion pharaonis</name>
    <name type="common">Pharaoh cuttlefish</name>
    <name type="synonym">Sepia pharaonis</name>
    <dbReference type="NCBI Taxonomy" id="158019"/>
    <lineage>
        <taxon>Eukaryota</taxon>
        <taxon>Metazoa</taxon>
        <taxon>Spiralia</taxon>
        <taxon>Lophotrochozoa</taxon>
        <taxon>Mollusca</taxon>
        <taxon>Cephalopoda</taxon>
        <taxon>Coleoidea</taxon>
        <taxon>Decapodiformes</taxon>
        <taxon>Sepiida</taxon>
        <taxon>Sepiina</taxon>
        <taxon>Sepiidae</taxon>
        <taxon>Acanthosepion</taxon>
    </lineage>
</organism>
<keyword evidence="2" id="KW-0539">Nucleus</keyword>
<sequence>MLENSGESYHKPCNNGSSDSSDCEDEPVVKRKRKTLRRVVDPAEILSTNQNQANVYTTVAQKSFEEIHSSKFDFAKYCQEEKVEIEKEEKFKQLKNTFPSEIQDDVLCIESNCSSSGFQPVSFCRSQSPAPPSPPPPVVANPVRTRSFSKITQNLKKIQSSIQKLDKVLNSDPCDIQCLDDSVIIVDDDDKEEENITSSPDAFSREIVVMVKIGSEIKRFPMNKTDTFCNLFSYLAQEKKVPDTRLMLLLNEKTIHQNETPASIQLQVADIIDCLITEEEDPEEFSERTGPNVISLVIQSSINQKSKKTMRIGKFEMLQGIIDLYAKQHKLQAADLKLRFDGEIVDTSQTPADLDMEDEDSVIFFFHNYTSR</sequence>
<proteinExistence type="predicted"/>
<dbReference type="Proteomes" id="UP000597762">
    <property type="component" value="Unassembled WGS sequence"/>
</dbReference>
<feature type="region of interest" description="Disordered" evidence="3">
    <location>
        <begin position="1"/>
        <end position="29"/>
    </location>
</feature>
<accession>A0A812D174</accession>
<dbReference type="GO" id="GO:0045944">
    <property type="term" value="P:positive regulation of transcription by RNA polymerase II"/>
    <property type="evidence" value="ECO:0007669"/>
    <property type="project" value="TreeGrafter"/>
</dbReference>
<dbReference type="AlphaFoldDB" id="A0A812D174"/>
<evidence type="ECO:0000256" key="3">
    <source>
        <dbReference type="SAM" id="MobiDB-lite"/>
    </source>
</evidence>